<dbReference type="EMBL" id="JADEWL010000038">
    <property type="protein sequence ID" value="MBE9213637.1"/>
    <property type="molecule type" value="Genomic_DNA"/>
</dbReference>
<dbReference type="Gene3D" id="1.10.260.40">
    <property type="entry name" value="lambda repressor-like DNA-binding domains"/>
    <property type="match status" value="1"/>
</dbReference>
<evidence type="ECO:0000256" key="1">
    <source>
        <dbReference type="ARBA" id="ARBA00007227"/>
    </source>
</evidence>
<dbReference type="SUPFAM" id="SSF47413">
    <property type="entry name" value="lambda repressor-like DNA-binding domains"/>
    <property type="match status" value="1"/>
</dbReference>
<reference evidence="3" key="1">
    <citation type="submission" date="2020-10" db="EMBL/GenBank/DDBJ databases">
        <authorList>
            <person name="Castelo-Branco R."/>
            <person name="Eusebio N."/>
            <person name="Adriana R."/>
            <person name="Vieira A."/>
            <person name="Brugerolle De Fraissinette N."/>
            <person name="Rezende De Castro R."/>
            <person name="Schneider M.P."/>
            <person name="Vasconcelos V."/>
            <person name="Leao P.N."/>
        </authorList>
    </citation>
    <scope>NUCLEOTIDE SEQUENCE</scope>
    <source>
        <strain evidence="3">LEGE 06105</strain>
    </source>
</reference>
<dbReference type="Gene3D" id="1.10.10.2910">
    <property type="match status" value="1"/>
</dbReference>
<accession>A0A8J7K243</accession>
<comment type="similarity">
    <text evidence="1">Belongs to the short-chain fatty acyl-CoA assimilation regulator (ScfR) family.</text>
</comment>
<dbReference type="PANTHER" id="PTHR43236:SF1">
    <property type="entry name" value="BLL7220 PROTEIN"/>
    <property type="match status" value="1"/>
</dbReference>
<gene>
    <name evidence="3" type="ORF">IQ247_13335</name>
</gene>
<dbReference type="InterPro" id="IPR001387">
    <property type="entry name" value="Cro/C1-type_HTH"/>
</dbReference>
<feature type="domain" description="HTH cro/C1-type" evidence="2">
    <location>
        <begin position="9"/>
        <end position="63"/>
    </location>
</feature>
<keyword evidence="4" id="KW-1185">Reference proteome</keyword>
<dbReference type="PROSITE" id="PS50943">
    <property type="entry name" value="HTH_CROC1"/>
    <property type="match status" value="1"/>
</dbReference>
<proteinExistence type="inferred from homology"/>
<dbReference type="InterPro" id="IPR010359">
    <property type="entry name" value="IrrE_HExxH"/>
</dbReference>
<evidence type="ECO:0000259" key="2">
    <source>
        <dbReference type="PROSITE" id="PS50943"/>
    </source>
</evidence>
<dbReference type="Pfam" id="PF01381">
    <property type="entry name" value="HTH_3"/>
    <property type="match status" value="1"/>
</dbReference>
<comment type="caution">
    <text evidence="3">The sequence shown here is derived from an EMBL/GenBank/DDBJ whole genome shotgun (WGS) entry which is preliminary data.</text>
</comment>
<organism evidence="3 4">
    <name type="scientific">Plectonema cf. radiosum LEGE 06105</name>
    <dbReference type="NCBI Taxonomy" id="945769"/>
    <lineage>
        <taxon>Bacteria</taxon>
        <taxon>Bacillati</taxon>
        <taxon>Cyanobacteriota</taxon>
        <taxon>Cyanophyceae</taxon>
        <taxon>Oscillatoriophycideae</taxon>
        <taxon>Oscillatoriales</taxon>
        <taxon>Microcoleaceae</taxon>
        <taxon>Plectonema</taxon>
    </lineage>
</organism>
<dbReference type="RefSeq" id="WP_193920732.1">
    <property type="nucleotide sequence ID" value="NZ_JADEWL010000038.1"/>
</dbReference>
<dbReference type="InterPro" id="IPR052345">
    <property type="entry name" value="Rad_response_metalloprotease"/>
</dbReference>
<name>A0A8J7K243_9CYAN</name>
<dbReference type="Proteomes" id="UP000620559">
    <property type="component" value="Unassembled WGS sequence"/>
</dbReference>
<evidence type="ECO:0000313" key="4">
    <source>
        <dbReference type="Proteomes" id="UP000620559"/>
    </source>
</evidence>
<dbReference type="InterPro" id="IPR010982">
    <property type="entry name" value="Lambda_DNA-bd_dom_sf"/>
</dbReference>
<dbReference type="GO" id="GO:0003677">
    <property type="term" value="F:DNA binding"/>
    <property type="evidence" value="ECO:0007669"/>
    <property type="project" value="InterPro"/>
</dbReference>
<sequence>MKEIIAANLIRYRKSLGLSQEQLAEQAGVTRQSINNYENAKTLPDSKILSALASVLGITLDDLLRSQGEGLPNFRFRAHVTFAKNTHQFAAQVLRMLQTYKALEEAVGYPTYTPESTPCHCVSGNEKRIQAIAAQFRHRLGLGDAPIANLFQSVEEIGLKVLRSSVPIKGFFGLSACSEVSGAFVLVNTHNITIERQLFTLAHEIGHLIFHRVEYQDTLVEEGTSYEEKAREQVANYFAGHLLVPQAEFERMYALTKDIVKLKRHFRVSYLVILHRLNEMEIIDFAKEKAKICAIYKKQHDGASLQNSMELPPALATEDYPENERYEFLIWQSLNLGKISEMKAAELLNLTVEKLRVRRQENKVYEVV</sequence>
<dbReference type="SMART" id="SM00530">
    <property type="entry name" value="HTH_XRE"/>
    <property type="match status" value="1"/>
</dbReference>
<dbReference type="CDD" id="cd00093">
    <property type="entry name" value="HTH_XRE"/>
    <property type="match status" value="1"/>
</dbReference>
<evidence type="ECO:0000313" key="3">
    <source>
        <dbReference type="EMBL" id="MBE9213637.1"/>
    </source>
</evidence>
<dbReference type="AlphaFoldDB" id="A0A8J7K243"/>
<dbReference type="PANTHER" id="PTHR43236">
    <property type="entry name" value="ANTITOXIN HIGA1"/>
    <property type="match status" value="1"/>
</dbReference>
<dbReference type="Pfam" id="PF06114">
    <property type="entry name" value="Peptidase_M78"/>
    <property type="match status" value="1"/>
</dbReference>
<protein>
    <submittedName>
        <fullName evidence="3">ImmA/IrrE family metallo-endopeptidase</fullName>
    </submittedName>
</protein>